<accession>A0A370DN96</accession>
<comment type="caution">
    <text evidence="1">The sequence shown here is derived from an EMBL/GenBank/DDBJ whole genome shotgun (WGS) entry which is preliminary data.</text>
</comment>
<proteinExistence type="predicted"/>
<dbReference type="PIRSF" id="PIRSF030771">
    <property type="entry name" value="UCP030771"/>
    <property type="match status" value="1"/>
</dbReference>
<reference evidence="1 2" key="1">
    <citation type="journal article" date="2018" name="ISME J.">
        <title>Endosymbiont genomes yield clues of tubeworm success.</title>
        <authorList>
            <person name="Li Y."/>
            <person name="Liles M.R."/>
            <person name="Halanych K.M."/>
        </authorList>
    </citation>
    <scope>NUCLEOTIDE SEQUENCE [LARGE SCALE GENOMIC DNA]</scope>
    <source>
        <strain evidence="1">A1462</strain>
    </source>
</reference>
<dbReference type="Proteomes" id="UP000254771">
    <property type="component" value="Unassembled WGS sequence"/>
</dbReference>
<keyword evidence="2" id="KW-1185">Reference proteome</keyword>
<evidence type="ECO:0000313" key="1">
    <source>
        <dbReference type="EMBL" id="RDH86378.1"/>
    </source>
</evidence>
<gene>
    <name evidence="1" type="ORF">DIZ78_09415</name>
</gene>
<organism evidence="1 2">
    <name type="scientific">endosymbiont of Escarpia spicata</name>
    <dbReference type="NCBI Taxonomy" id="2200908"/>
    <lineage>
        <taxon>Bacteria</taxon>
        <taxon>Pseudomonadati</taxon>
        <taxon>Pseudomonadota</taxon>
        <taxon>Gammaproteobacteria</taxon>
        <taxon>sulfur-oxidizing symbionts</taxon>
    </lineage>
</organism>
<dbReference type="InterPro" id="IPR011231">
    <property type="entry name" value="Phage_VT1-Sakai_H0018"/>
</dbReference>
<protein>
    <submittedName>
        <fullName evidence="1">Recombinase RecA</fullName>
    </submittedName>
</protein>
<dbReference type="EMBL" id="QFXE01000010">
    <property type="protein sequence ID" value="RDH86378.1"/>
    <property type="molecule type" value="Genomic_DNA"/>
</dbReference>
<dbReference type="AlphaFoldDB" id="A0A370DN96"/>
<name>A0A370DN96_9GAMM</name>
<sequence>MTTKYQQDGNVIEYTAGSAVSSGDVIAINDMVGVALADIAASATGSVRITGVFATIAKVAGTAWNQGDAVDWDASASAFGKGITTAAGDVTTAGIAFEAAASGDTTAVVMLTPGAGTGI</sequence>
<dbReference type="Pfam" id="PF09956">
    <property type="entry name" value="Phage_cement_2"/>
    <property type="match status" value="1"/>
</dbReference>
<evidence type="ECO:0000313" key="2">
    <source>
        <dbReference type="Proteomes" id="UP000254771"/>
    </source>
</evidence>